<dbReference type="InterPro" id="IPR027417">
    <property type="entry name" value="P-loop_NTPase"/>
</dbReference>
<dbReference type="Pfam" id="PF13175">
    <property type="entry name" value="AAA_15"/>
    <property type="match status" value="1"/>
</dbReference>
<dbReference type="PANTHER" id="PTHR40396">
    <property type="entry name" value="ATPASE-LIKE PROTEIN"/>
    <property type="match status" value="1"/>
</dbReference>
<gene>
    <name evidence="3" type="ORF">PROH_10695</name>
</gene>
<dbReference type="GO" id="GO:0005524">
    <property type="term" value="F:ATP binding"/>
    <property type="evidence" value="ECO:0007669"/>
    <property type="project" value="InterPro"/>
</dbReference>
<organism evidence="3 4">
    <name type="scientific">Prochlorothrix hollandica PCC 9006 = CALU 1027</name>
    <dbReference type="NCBI Taxonomy" id="317619"/>
    <lineage>
        <taxon>Bacteria</taxon>
        <taxon>Bacillati</taxon>
        <taxon>Cyanobacteriota</taxon>
        <taxon>Cyanophyceae</taxon>
        <taxon>Prochlorotrichales</taxon>
        <taxon>Prochlorotrichaceae</taxon>
        <taxon>Prochlorothrix</taxon>
    </lineage>
</organism>
<dbReference type="CDD" id="cd00267">
    <property type="entry name" value="ABC_ATPase"/>
    <property type="match status" value="1"/>
</dbReference>
<accession>A0A0M2PUI7</accession>
<dbReference type="AlphaFoldDB" id="A0A0M2PUI7"/>
<sequence length="436" mass="48102">MLTQIELKNFKSYRSGRLQLGRLTVLIGANASGKSNAIEALRLLARIAEGERLSFLGGLYKQDEVIFRGGVENLGYRGSKTFGISCVTTELEWKNLSIDLSLGDDGDLHVTREKITSPSSTVPLYKITSAPQGAGSDVFVTYNNFARGGKKPSIVCSSHMAIFTQLLSDIRFRPENTKSREIIPKVAEKYVQWLSSIVFLEPEPSAMRSYGHKVDKALKEHGENLSGVVYNLCLNPEVKRSVLDFIQSLPEQDIEDISFIETPRDEVMLQLTETFGGISTTYDASMLSDGTLRVLSIAAAMLSAPEQSLVVIEEIDNGVHPSRAADLLARISNIAKKRDLRVLISSHNPALLDALPDEAIPETVFCYRRPQDGSSQLMRLQDIPDYPELIAQGSVGHLMTRGLLERFVKQHPGAEQKKRRAMEWLASLAVVGGPGE</sequence>
<dbReference type="STRING" id="317619.GCA_000332315_00907"/>
<proteinExistence type="predicted"/>
<dbReference type="PANTHER" id="PTHR40396:SF1">
    <property type="entry name" value="ATPASE AAA-TYPE CORE DOMAIN-CONTAINING PROTEIN"/>
    <property type="match status" value="1"/>
</dbReference>
<dbReference type="OrthoDB" id="9809324at2"/>
<dbReference type="GO" id="GO:0016887">
    <property type="term" value="F:ATP hydrolysis activity"/>
    <property type="evidence" value="ECO:0007669"/>
    <property type="project" value="InterPro"/>
</dbReference>
<evidence type="ECO:0000259" key="2">
    <source>
        <dbReference type="Pfam" id="PF13304"/>
    </source>
</evidence>
<dbReference type="Proteomes" id="UP000034681">
    <property type="component" value="Unassembled WGS sequence"/>
</dbReference>
<evidence type="ECO:0000313" key="4">
    <source>
        <dbReference type="Proteomes" id="UP000034681"/>
    </source>
</evidence>
<comment type="caution">
    <text evidence="3">The sequence shown here is derived from an EMBL/GenBank/DDBJ whole genome shotgun (WGS) entry which is preliminary data.</text>
</comment>
<keyword evidence="4" id="KW-1185">Reference proteome</keyword>
<name>A0A0M2PUI7_PROHO</name>
<dbReference type="PIRSF" id="PIRSF029347">
    <property type="entry name" value="RecF"/>
    <property type="match status" value="1"/>
</dbReference>
<dbReference type="Gene3D" id="3.40.50.300">
    <property type="entry name" value="P-loop containing nucleotide triphosphate hydrolases"/>
    <property type="match status" value="2"/>
</dbReference>
<feature type="domain" description="Endonuclease GajA/Old nuclease/RecF-like AAA" evidence="1">
    <location>
        <begin position="1"/>
        <end position="46"/>
    </location>
</feature>
<feature type="domain" description="ATPase AAA-type core" evidence="2">
    <location>
        <begin position="256"/>
        <end position="353"/>
    </location>
</feature>
<evidence type="ECO:0000313" key="3">
    <source>
        <dbReference type="EMBL" id="KKJ00176.1"/>
    </source>
</evidence>
<protein>
    <submittedName>
        <fullName evidence="3">ATPase</fullName>
    </submittedName>
</protein>
<evidence type="ECO:0000259" key="1">
    <source>
        <dbReference type="Pfam" id="PF13175"/>
    </source>
</evidence>
<dbReference type="InterPro" id="IPR003959">
    <property type="entry name" value="ATPase_AAA_core"/>
</dbReference>
<dbReference type="SUPFAM" id="SSF52540">
    <property type="entry name" value="P-loop containing nucleoside triphosphate hydrolases"/>
    <property type="match status" value="1"/>
</dbReference>
<dbReference type="InterPro" id="IPR041685">
    <property type="entry name" value="AAA_GajA/Old/RecF-like"/>
</dbReference>
<reference evidence="3" key="1">
    <citation type="submission" date="2012-04" db="EMBL/GenBank/DDBJ databases">
        <authorList>
            <person name="Borisov I.G."/>
            <person name="Ivanikova N.V."/>
            <person name="Pinevich A.V."/>
        </authorList>
    </citation>
    <scope>NUCLEOTIDE SEQUENCE [LARGE SCALE GENOMIC DNA]</scope>
    <source>
        <strain evidence="3">CALU 1027</strain>
    </source>
</reference>
<dbReference type="Pfam" id="PF13304">
    <property type="entry name" value="AAA_21"/>
    <property type="match status" value="1"/>
</dbReference>
<dbReference type="RefSeq" id="WP_017711520.1">
    <property type="nucleotide sequence ID" value="NZ_KB235933.1"/>
</dbReference>
<dbReference type="InterPro" id="IPR014555">
    <property type="entry name" value="RecF-like"/>
</dbReference>
<dbReference type="EMBL" id="AJTX02000004">
    <property type="protein sequence ID" value="KKJ00176.1"/>
    <property type="molecule type" value="Genomic_DNA"/>
</dbReference>